<organism evidence="2 3">
    <name type="scientific">Desulfosporosinus meridiei (strain ATCC BAA-275 / DSM 13257 / KCTC 12902 / NCIMB 13706 / S10)</name>
    <dbReference type="NCBI Taxonomy" id="768704"/>
    <lineage>
        <taxon>Bacteria</taxon>
        <taxon>Bacillati</taxon>
        <taxon>Bacillota</taxon>
        <taxon>Clostridia</taxon>
        <taxon>Eubacteriales</taxon>
        <taxon>Desulfitobacteriaceae</taxon>
        <taxon>Desulfosporosinus</taxon>
    </lineage>
</organism>
<keyword evidence="3" id="KW-1185">Reference proteome</keyword>
<dbReference type="RefSeq" id="WP_014901168.1">
    <property type="nucleotide sequence ID" value="NC_018515.1"/>
</dbReference>
<accession>J7IU79</accession>
<reference evidence="2 3" key="1">
    <citation type="journal article" date="2012" name="J. Bacteriol.">
        <title>Complete genome sequences of Desulfosporosinus orientis DSM765T, Desulfosporosinus youngiae DSM17734T, Desulfosporosinus meridiei DSM13257T, and Desulfosporosinus acidiphilus DSM22704T.</title>
        <authorList>
            <person name="Pester M."/>
            <person name="Brambilla E."/>
            <person name="Alazard D."/>
            <person name="Rattei T."/>
            <person name="Weinmaier T."/>
            <person name="Han J."/>
            <person name="Lucas S."/>
            <person name="Lapidus A."/>
            <person name="Cheng J.F."/>
            <person name="Goodwin L."/>
            <person name="Pitluck S."/>
            <person name="Peters L."/>
            <person name="Ovchinnikova G."/>
            <person name="Teshima H."/>
            <person name="Detter J.C."/>
            <person name="Han C.S."/>
            <person name="Tapia R."/>
            <person name="Land M.L."/>
            <person name="Hauser L."/>
            <person name="Kyrpides N.C."/>
            <person name="Ivanova N.N."/>
            <person name="Pagani I."/>
            <person name="Huntmann M."/>
            <person name="Wei C.L."/>
            <person name="Davenport K.W."/>
            <person name="Daligault H."/>
            <person name="Chain P.S."/>
            <person name="Chen A."/>
            <person name="Mavromatis K."/>
            <person name="Markowitz V."/>
            <person name="Szeto E."/>
            <person name="Mikhailova N."/>
            <person name="Pati A."/>
            <person name="Wagner M."/>
            <person name="Woyke T."/>
            <person name="Ollivier B."/>
            <person name="Klenk H.P."/>
            <person name="Spring S."/>
            <person name="Loy A."/>
        </authorList>
    </citation>
    <scope>NUCLEOTIDE SEQUENCE [LARGE SCALE GENOMIC DNA]</scope>
    <source>
        <strain evidence="3">ATCC BAA-275 / DSM 13257 / NCIMB 13706 / S10</strain>
    </source>
</reference>
<dbReference type="STRING" id="768704.Desmer_0174"/>
<sequence length="261" mass="29424">MKKVLAKICSLAVIALLFTTSTVNAQAKQTNDELTNTVISKKVFKEEKDLHKLFDKAAKGISDVPMKDANKSIIKNLNTSEQVPLNTLKTVQLIESENYKDGKVKNSYALTYFADVNEKNLTGESDESFSTMGSGNYEETPDWDKTGGVRAYGTIYYFTENYSGEINRWKITRAKGGWNSYDSTIAMSNRSLEALEYGYQSNMVIPLQYNDTTNLSTNTYDIYYGFNYIYENGDKMLATKSKVTLSKAGSSWTFEFDCELP</sequence>
<dbReference type="AlphaFoldDB" id="J7IU79"/>
<evidence type="ECO:0000313" key="3">
    <source>
        <dbReference type="Proteomes" id="UP000005262"/>
    </source>
</evidence>
<feature type="signal peptide" evidence="1">
    <location>
        <begin position="1"/>
        <end position="25"/>
    </location>
</feature>
<evidence type="ECO:0000313" key="2">
    <source>
        <dbReference type="EMBL" id="AFQ42241.1"/>
    </source>
</evidence>
<dbReference type="eggNOG" id="ENOG50334DB">
    <property type="taxonomic scope" value="Bacteria"/>
</dbReference>
<name>J7IU79_DESMD</name>
<dbReference type="KEGG" id="dmi:Desmer_0174"/>
<dbReference type="EMBL" id="CP003629">
    <property type="protein sequence ID" value="AFQ42241.1"/>
    <property type="molecule type" value="Genomic_DNA"/>
</dbReference>
<dbReference type="OrthoDB" id="1809866at2"/>
<gene>
    <name evidence="2" type="ordered locus">Desmer_0174</name>
</gene>
<evidence type="ECO:0000256" key="1">
    <source>
        <dbReference type="SAM" id="SignalP"/>
    </source>
</evidence>
<protein>
    <submittedName>
        <fullName evidence="2">Uncharacterized protein</fullName>
    </submittedName>
</protein>
<dbReference type="HOGENOM" id="CLU_1123709_0_0_9"/>
<reference evidence="3" key="2">
    <citation type="submission" date="2012-08" db="EMBL/GenBank/DDBJ databases">
        <title>Finished genome of Desulfosporosinus meridiei DSM 13257.</title>
        <authorList>
            <person name="Huntemann M."/>
            <person name="Wei C.-L."/>
            <person name="Han J."/>
            <person name="Detter J.C."/>
            <person name="Han C."/>
            <person name="Davenport K."/>
            <person name="Daligault H."/>
            <person name="Erkkila T."/>
            <person name="Gu W."/>
            <person name="Munk A.C.C."/>
            <person name="Teshima H."/>
            <person name="Xu Y."/>
            <person name="Chain P."/>
            <person name="Tapia R."/>
            <person name="Chen A."/>
            <person name="Krypides N."/>
            <person name="Mavromatis K."/>
            <person name="Markowitz V."/>
            <person name="Szeto E."/>
            <person name="Ivanova N."/>
            <person name="Mikhailova N."/>
            <person name="Ovchinnikova G."/>
            <person name="Pagani I."/>
            <person name="Pati A."/>
            <person name="Goodwin L."/>
            <person name="Peters L."/>
            <person name="Pitluck S."/>
            <person name="Woyke T."/>
            <person name="Pester M."/>
            <person name="Spring S."/>
            <person name="Ollivier B."/>
            <person name="Rattei T."/>
            <person name="Klenk H.-P."/>
            <person name="Wagner M."/>
            <person name="Loy A."/>
        </authorList>
    </citation>
    <scope>NUCLEOTIDE SEQUENCE [LARGE SCALE GENOMIC DNA]</scope>
    <source>
        <strain evidence="3">ATCC BAA-275 / DSM 13257 / NCIMB 13706 / S10</strain>
    </source>
</reference>
<dbReference type="Proteomes" id="UP000005262">
    <property type="component" value="Chromosome"/>
</dbReference>
<proteinExistence type="predicted"/>
<feature type="chain" id="PRO_5039417839" evidence="1">
    <location>
        <begin position="26"/>
        <end position="261"/>
    </location>
</feature>
<keyword evidence="1" id="KW-0732">Signal</keyword>